<keyword evidence="1" id="KW-1133">Transmembrane helix</keyword>
<dbReference type="InterPro" id="IPR011964">
    <property type="entry name" value="YVTN_b-propeller_repeat"/>
</dbReference>
<feature type="domain" description="PKD" evidence="2">
    <location>
        <begin position="1185"/>
        <end position="1263"/>
    </location>
</feature>
<dbReference type="PANTHER" id="PTHR47197:SF3">
    <property type="entry name" value="DIHYDRO-HEME D1 DEHYDROGENASE"/>
    <property type="match status" value="1"/>
</dbReference>
<feature type="domain" description="PKD" evidence="2">
    <location>
        <begin position="1015"/>
        <end position="1093"/>
    </location>
</feature>
<dbReference type="SUPFAM" id="SSF49299">
    <property type="entry name" value="PKD domain"/>
    <property type="match status" value="12"/>
</dbReference>
<dbReference type="InterPro" id="IPR001680">
    <property type="entry name" value="WD40_rpt"/>
</dbReference>
<feature type="domain" description="PKD" evidence="2">
    <location>
        <begin position="1364"/>
        <end position="1430"/>
    </location>
</feature>
<evidence type="ECO:0000313" key="4">
    <source>
        <dbReference type="Proteomes" id="UP000002487"/>
    </source>
</evidence>
<gene>
    <name evidence="3" type="ordered locus">MA_1904</name>
</gene>
<dbReference type="InterPro" id="IPR011045">
    <property type="entry name" value="N2O_reductase_N"/>
</dbReference>
<dbReference type="KEGG" id="mac:MA_1904"/>
<dbReference type="PROSITE" id="PS50093">
    <property type="entry name" value="PKD"/>
    <property type="match status" value="12"/>
</dbReference>
<dbReference type="PANTHER" id="PTHR47197">
    <property type="entry name" value="PROTEIN NIRF"/>
    <property type="match status" value="1"/>
</dbReference>
<dbReference type="SMART" id="SM00089">
    <property type="entry name" value="PKD"/>
    <property type="match status" value="12"/>
</dbReference>
<dbReference type="NCBIfam" id="TIGR02276">
    <property type="entry name" value="beta_rpt_yvtn"/>
    <property type="match status" value="14"/>
</dbReference>
<evidence type="ECO:0000259" key="2">
    <source>
        <dbReference type="PROSITE" id="PS50093"/>
    </source>
</evidence>
<dbReference type="HOGENOM" id="CLU_002957_0_0_2"/>
<dbReference type="Gene3D" id="2.130.10.10">
    <property type="entry name" value="YVTN repeat-like/Quinoprotein amine dehydrogenase"/>
    <property type="match status" value="4"/>
</dbReference>
<dbReference type="CDD" id="cd05819">
    <property type="entry name" value="NHL"/>
    <property type="match status" value="2"/>
</dbReference>
<evidence type="ECO:0000313" key="3">
    <source>
        <dbReference type="EMBL" id="AAM05308.1"/>
    </source>
</evidence>
<dbReference type="STRING" id="188937.MA_1904"/>
<reference evidence="3 4" key="1">
    <citation type="journal article" date="2002" name="Genome Res.">
        <title>The genome of Methanosarcina acetivorans reveals extensive metabolic and physiological diversity.</title>
        <authorList>
            <person name="Galagan J.E."/>
            <person name="Nusbaum C."/>
            <person name="Roy A."/>
            <person name="Endrizzi M.G."/>
            <person name="Macdonald P."/>
            <person name="FitzHugh W."/>
            <person name="Calvo S."/>
            <person name="Engels R."/>
            <person name="Smirnov S."/>
            <person name="Atnoor D."/>
            <person name="Brown A."/>
            <person name="Allen N."/>
            <person name="Naylor J."/>
            <person name="Stange-Thomann N."/>
            <person name="DeArellano K."/>
            <person name="Johnson R."/>
            <person name="Linton L."/>
            <person name="McEwan P."/>
            <person name="McKernan K."/>
            <person name="Talamas J."/>
            <person name="Tirrell A."/>
            <person name="Ye W."/>
            <person name="Zimmer A."/>
            <person name="Barber R.D."/>
            <person name="Cann I."/>
            <person name="Graham D.E."/>
            <person name="Grahame D.A."/>
            <person name="Guss A."/>
            <person name="Hedderich R."/>
            <person name="Ingram-Smith C."/>
            <person name="Kuettner C.H."/>
            <person name="Krzycki J.A."/>
            <person name="Leigh J.A."/>
            <person name="Li W."/>
            <person name="Liu J."/>
            <person name="Mukhopadhyay B."/>
            <person name="Reeve J.N."/>
            <person name="Smith K."/>
            <person name="Springer T.A."/>
            <person name="Umayam L.A."/>
            <person name="White O."/>
            <person name="White R.H."/>
            <person name="de Macario E.C."/>
            <person name="Ferry J.G."/>
            <person name="Jarrell K.F."/>
            <person name="Jing H."/>
            <person name="Macario A.J.L."/>
            <person name="Paulsen I."/>
            <person name="Pritchett M."/>
            <person name="Sowers K.R."/>
            <person name="Swanson R.V."/>
            <person name="Zinder S.H."/>
            <person name="Lander E."/>
            <person name="Metcalf W.W."/>
            <person name="Birren B."/>
        </authorList>
    </citation>
    <scope>NUCLEOTIDE SEQUENCE [LARGE SCALE GENOMIC DNA]</scope>
    <source>
        <strain evidence="4">ATCC 35395 / DSM 2834 / JCM 12185 / C2A</strain>
    </source>
</reference>
<dbReference type="SUPFAM" id="SSF51004">
    <property type="entry name" value="C-terminal (heme d1) domain of cytochrome cd1-nitrite reductase"/>
    <property type="match status" value="1"/>
</dbReference>
<keyword evidence="4" id="KW-1185">Reference proteome</keyword>
<accession>Q8TPK7</accession>
<evidence type="ECO:0000256" key="1">
    <source>
        <dbReference type="SAM" id="Phobius"/>
    </source>
</evidence>
<dbReference type="InterPro" id="IPR019405">
    <property type="entry name" value="Lactonase_7-beta_prop"/>
</dbReference>
<dbReference type="InterPro" id="IPR015943">
    <property type="entry name" value="WD40/YVTN_repeat-like_dom_sf"/>
</dbReference>
<keyword evidence="1" id="KW-0472">Membrane</keyword>
<dbReference type="Gene3D" id="2.60.40.10">
    <property type="entry name" value="Immunoglobulins"/>
    <property type="match status" value="12"/>
</dbReference>
<feature type="domain" description="PKD" evidence="2">
    <location>
        <begin position="930"/>
        <end position="1013"/>
    </location>
</feature>
<dbReference type="Pfam" id="PF18911">
    <property type="entry name" value="PKD_4"/>
    <property type="match status" value="12"/>
</dbReference>
<feature type="domain" description="PKD" evidence="2">
    <location>
        <begin position="845"/>
        <end position="909"/>
    </location>
</feature>
<sequence length="1698" mass="178126">MSCYISLQRLVKFKVFKILSKFNNPYIGGPEMEGTKWNKVFGGQTFTKTLGIMALAFLVLVSIAGASPFAYITNEESNSISVIDVSTNKVAATIPVGSNPVGVAINPDGTKVYVANDHSNDVSVIDTATNAVTATVPAGSSPQGIAVSPDGKTIYVANLAGNSISVIDTTSNTVVSTVKTGRNPTGVAVSPDGKKVYVTNSEDKTVSIIDTATKVVISTVSVGKDPREIAVTPDGAKVYVANSDSGTVSVIDVSTNSVTDTVKVEGAPFGVAVTPDGAKVYVTNYDQYFSTVAVIDVATNKVTATIPVGPDPVGVAVTPDGTKVYVAINLCNTVSVIDTATNTVTATMPVGKSPRASGRFIGSVPVQPVYPSANFNNNITSDYVFLSVPVQFTDLSENATKWNWDFGDGFTSIKQNPVHTYSEVGTYTVKLTVSNSNGTDSKLTTVNVVPKGSLAPSYAYIANLNSNTVSVINTGNSSLTTTVPVGIGPLGVAASPDGTRIYVTNSFYNYRGTVSVIDTALNEVIATVDIGDKYSPCGIAVTPDGKKLYVANRDIDGVSVIDTSINTVIATIPVGINPLGVAANPDGTKVYVTNRYSNNVSVIDTATNKVVATVKTGSGPCGITVNQEGTNLYVANCENNTISIIDTGSNTATASVPAGTWPMGVAVSPDGTKVYVANERSNNVSVIDLATKTDIAAVKVGRCPYGIAVTPDGTRVYVANCGNNQNLGKTVSIIDTATNKVIATVKTGFSPVAFGQFISPLPAQPVLPAANFSSSLTSGYAPLSVQFTDFSKNVERWGWDFGDGTSSPDQNPMHTYSRAGNYNVTLTVDNKNGTDSKVATVTVLAQPVFSASPTSGKTPLSVSFTDQSTGSPTAWNWTFGDGTYSTEQNPVHIYKKAGKYAVKLTLNETGTKSEVTKYSYIIVSNGYEVPVAAFSASPVSGKEPLSVSFTDQSTGSPTSWKWTFGDGTHSTAENPVHVYSEAGTYSVTLTVRNEKGSNTLTKSRYIRVSNGLDGPVTSFSASQTSGEAPLTVDFSGEGKGYPKLWKWSFGDGNTSTDKNPVYTFNKSGLYSVRLTASNEKGSNTLSKTGYIAVSSPLAVPVPKFSASLTSGNPPLTVSFTDQSTGSPNSWKWSFGDGNTSTDRNPVHTFNESGLYSVRLTVSNANGSNALTKTGYIAVSRVSSIPVTIFSASQTSEKTPFIIRFTDQSTGSPVSWKWFFGDGSNSTEQNPVHTYNKSGNYTVSLTTNNEGGSNRVQKTSYISVVAENGVVTSNPGYIVPSTAFSASQTAGSMPLTVSFSDESIDSPTSWKWTFGDGNSSTEQNPVHTYNKSGKYSVTLITSNPNGSNALTMFGYIAVSNVLDGPVASFSASKTSGSMPLTVSFTDRSTGSPTAWTWAFGDGNGSKEKNPVHTYNKSGRYAVTLTAANANGVNSLRKSGYIVVSNVLNGPVASFSASSTSGKAPFTVRFTDESTGLPSSWKWTFGDGSNATTEQNPVHTYNESGLYSVTLTAANANGFNYLTKSSYIAVSSILDIPVAGFSASPTSGSAPLTVSFTDESTGLPTSWRWTFGDGSNATTEQNPVHTYNKSGLYSVTLTAANANGSNTLSKTGYIAVSNSLVAAFSAFPTSGPAPLSVNFTDNSTGSPAAWKWSFGDGNSSTEQNPVHIYNRAGRYTVSLTVNNSESISSEARTRYIVVSK</sequence>
<dbReference type="CDD" id="cd00146">
    <property type="entry name" value="PKD"/>
    <property type="match status" value="12"/>
</dbReference>
<dbReference type="InterPro" id="IPR013783">
    <property type="entry name" value="Ig-like_fold"/>
</dbReference>
<feature type="domain" description="PKD" evidence="2">
    <location>
        <begin position="1100"/>
        <end position="1183"/>
    </location>
</feature>
<keyword evidence="1" id="KW-0812">Transmembrane</keyword>
<name>Q8TPK7_METAC</name>
<organism evidence="3 4">
    <name type="scientific">Methanosarcina acetivorans (strain ATCC 35395 / DSM 2834 / JCM 12185 / C2A)</name>
    <dbReference type="NCBI Taxonomy" id="188937"/>
    <lineage>
        <taxon>Archaea</taxon>
        <taxon>Methanobacteriati</taxon>
        <taxon>Methanobacteriota</taxon>
        <taxon>Stenosarchaea group</taxon>
        <taxon>Methanomicrobia</taxon>
        <taxon>Methanosarcinales</taxon>
        <taxon>Methanosarcinaceae</taxon>
        <taxon>Methanosarcina</taxon>
    </lineage>
</organism>
<dbReference type="InterPro" id="IPR011048">
    <property type="entry name" value="Haem_d1_sf"/>
</dbReference>
<dbReference type="EMBL" id="AE010299">
    <property type="protein sequence ID" value="AAM05308.1"/>
    <property type="molecule type" value="Genomic_DNA"/>
</dbReference>
<dbReference type="InterPro" id="IPR022409">
    <property type="entry name" value="PKD/Chitinase_dom"/>
</dbReference>
<dbReference type="InterPro" id="IPR000601">
    <property type="entry name" value="PKD_dom"/>
</dbReference>
<feature type="domain" description="PKD" evidence="2">
    <location>
        <begin position="1449"/>
        <end position="1528"/>
    </location>
</feature>
<dbReference type="EnsemblBacteria" id="AAM05308">
    <property type="protein sequence ID" value="AAM05308"/>
    <property type="gene ID" value="MA_1904"/>
</dbReference>
<feature type="domain" description="PKD" evidence="2">
    <location>
        <begin position="1279"/>
        <end position="1348"/>
    </location>
</feature>
<feature type="transmembrane region" description="Helical" evidence="1">
    <location>
        <begin position="49"/>
        <end position="71"/>
    </location>
</feature>
<dbReference type="PhylomeDB" id="Q8TPK7"/>
<proteinExistence type="predicted"/>
<protein>
    <recommendedName>
        <fullName evidence="2">PKD domain-containing protein</fullName>
    </recommendedName>
</protein>
<dbReference type="FunFam" id="2.60.40.10:FF:000270">
    <property type="entry name" value="Cell surface protein"/>
    <property type="match status" value="12"/>
</dbReference>
<dbReference type="SUPFAM" id="SSF50974">
    <property type="entry name" value="Nitrous oxide reductase, N-terminal domain"/>
    <property type="match status" value="1"/>
</dbReference>
<feature type="domain" description="PKD" evidence="2">
    <location>
        <begin position="371"/>
        <end position="448"/>
    </location>
</feature>
<dbReference type="SMART" id="SM00320">
    <property type="entry name" value="WD40"/>
    <property type="match status" value="6"/>
</dbReference>
<dbReference type="InterPro" id="IPR035986">
    <property type="entry name" value="PKD_dom_sf"/>
</dbReference>
<feature type="domain" description="PKD" evidence="2">
    <location>
        <begin position="797"/>
        <end position="843"/>
    </location>
</feature>
<dbReference type="InParanoid" id="Q8TPK7"/>
<dbReference type="Pfam" id="PF10282">
    <property type="entry name" value="Lactonase"/>
    <property type="match status" value="3"/>
</dbReference>
<dbReference type="InterPro" id="IPR051200">
    <property type="entry name" value="Host-pathogen_enzymatic-act"/>
</dbReference>
<dbReference type="Proteomes" id="UP000002487">
    <property type="component" value="Chromosome"/>
</dbReference>
<feature type="domain" description="PKD" evidence="2">
    <location>
        <begin position="1535"/>
        <end position="1619"/>
    </location>
</feature>
<feature type="domain" description="PKD" evidence="2">
    <location>
        <begin position="1618"/>
        <end position="1698"/>
    </location>
</feature>